<dbReference type="PANTHER" id="PTHR35867">
    <property type="entry name" value="PROTEIN RSEC"/>
    <property type="match status" value="1"/>
</dbReference>
<dbReference type="PANTHER" id="PTHR35867:SF1">
    <property type="entry name" value="PROTEIN RSEC"/>
    <property type="match status" value="1"/>
</dbReference>
<dbReference type="Proteomes" id="UP001059295">
    <property type="component" value="Chromosome"/>
</dbReference>
<keyword evidence="1" id="KW-0812">Transmembrane</keyword>
<protein>
    <submittedName>
        <fullName evidence="2">SoxR reducing system RseC family protein</fullName>
    </submittedName>
</protein>
<keyword evidence="1" id="KW-0472">Membrane</keyword>
<accession>A0ABY5UZT2</accession>
<name>A0ABY5UZT2_9BACT</name>
<evidence type="ECO:0000256" key="1">
    <source>
        <dbReference type="SAM" id="Phobius"/>
    </source>
</evidence>
<dbReference type="GeneID" id="82890356"/>
<organism evidence="2 3">
    <name type="scientific">Alistipes ihumii AP11</name>
    <dbReference type="NCBI Taxonomy" id="1211813"/>
    <lineage>
        <taxon>Bacteria</taxon>
        <taxon>Pseudomonadati</taxon>
        <taxon>Bacteroidota</taxon>
        <taxon>Bacteroidia</taxon>
        <taxon>Bacteroidales</taxon>
        <taxon>Rikenellaceae</taxon>
        <taxon>Alistipes</taxon>
    </lineage>
</organism>
<keyword evidence="3" id="KW-1185">Reference proteome</keyword>
<dbReference type="EMBL" id="CP102294">
    <property type="protein sequence ID" value="UWN57465.1"/>
    <property type="molecule type" value="Genomic_DNA"/>
</dbReference>
<dbReference type="RefSeq" id="WP_074431105.1">
    <property type="nucleotide sequence ID" value="NZ_CAPH01000006.1"/>
</dbReference>
<sequence length="139" mass="15114">MSGVITHRGVVTEIFPDAILVTIRSESACGGCRVRKQCAMGESEDKTLAIPSAQASYFEKGETVEVVTEQAMGIKAVVWAYVLPFLSVMTALLVLLQAGAGELVSGLTSLGILALYYCVLYLLRHRLEKEITFKVRKTS</sequence>
<keyword evidence="1" id="KW-1133">Transmembrane helix</keyword>
<gene>
    <name evidence="2" type="ORF">NQ491_01440</name>
</gene>
<evidence type="ECO:0000313" key="2">
    <source>
        <dbReference type="EMBL" id="UWN57465.1"/>
    </source>
</evidence>
<feature type="transmembrane region" description="Helical" evidence="1">
    <location>
        <begin position="103"/>
        <end position="123"/>
    </location>
</feature>
<dbReference type="Pfam" id="PF04246">
    <property type="entry name" value="RseC_MucC"/>
    <property type="match status" value="1"/>
</dbReference>
<evidence type="ECO:0000313" key="3">
    <source>
        <dbReference type="Proteomes" id="UP001059295"/>
    </source>
</evidence>
<reference evidence="2" key="1">
    <citation type="journal article" date="2022" name="Cell">
        <title>Design, construction, and in vivo augmentation of a complex gut microbiome.</title>
        <authorList>
            <person name="Cheng A.G."/>
            <person name="Ho P.Y."/>
            <person name="Aranda-Diaz A."/>
            <person name="Jain S."/>
            <person name="Yu F.B."/>
            <person name="Meng X."/>
            <person name="Wang M."/>
            <person name="Iakiviak M."/>
            <person name="Nagashima K."/>
            <person name="Zhao A."/>
            <person name="Murugkar P."/>
            <person name="Patil A."/>
            <person name="Atabakhsh K."/>
            <person name="Weakley A."/>
            <person name="Yan J."/>
            <person name="Brumbaugh A.R."/>
            <person name="Higginbottom S."/>
            <person name="Dimas A."/>
            <person name="Shiver A.L."/>
            <person name="Deutschbauer A."/>
            <person name="Neff N."/>
            <person name="Sonnenburg J.L."/>
            <person name="Huang K.C."/>
            <person name="Fischbach M.A."/>
        </authorList>
    </citation>
    <scope>NUCLEOTIDE SEQUENCE</scope>
    <source>
        <strain evidence="2">AP11</strain>
    </source>
</reference>
<dbReference type="InterPro" id="IPR007359">
    <property type="entry name" value="SigmaE_reg_RseC_MucC"/>
</dbReference>
<proteinExistence type="predicted"/>
<feature type="transmembrane region" description="Helical" evidence="1">
    <location>
        <begin position="78"/>
        <end position="97"/>
    </location>
</feature>